<dbReference type="InterPro" id="IPR041078">
    <property type="entry name" value="Plavaka"/>
</dbReference>
<dbReference type="Pfam" id="PF20722">
    <property type="entry name" value="DUF6830"/>
    <property type="match status" value="1"/>
</dbReference>
<dbReference type="AlphaFoldDB" id="A0A6A4GT12"/>
<accession>A0A6A4GT12</accession>
<evidence type="ECO:0000313" key="3">
    <source>
        <dbReference type="EMBL" id="KAE9388440.1"/>
    </source>
</evidence>
<feature type="region of interest" description="Disordered" evidence="1">
    <location>
        <begin position="543"/>
        <end position="568"/>
    </location>
</feature>
<protein>
    <recommendedName>
        <fullName evidence="2">DUF6830 domain-containing protein</fullName>
    </recommendedName>
</protein>
<sequence length="863" mass="98234">MPFRGSAQVVGQGVTYLDDFNQDRFSEERKTNLYYPFASRAEWETASFLLNSSLTMTEIDQYLKLELTKRSEFSFKTAKKLREQVDLLPSVPEWKFQVIPTKERYPSKTPLILYFRDPVECLQDILKSPLIQDSLNFSPLEIFTSSAKLVRVYESWLSGTRANQMQTELPEGGTLLGTILSSDKTTIFVITGNRVAHPLLISLANIDSSLLSKASQHLFNLLALIPIPKFVEKRTSVKGILENRLYHQCLDIVLRPLKIAATIGVLMSDPLGQQRRIQSIEDAGVSVDDFPAYYKECVKRRTNGDWPLAEPGQFLTPEPLHHWYKMLWDHDVKWAIQVVGPGELDFRFSLLQKALGYRQFLEGISALKQVTGRTHRDVMRFLITRISGMATKKFICALRALKDSRYAGQAPRFNDVTAARIQTAVEEFHRNKDEVLHLSARVNPKGLPIDNWEIPKLEFLHSIQPSILASGPVMQWSADATEHAHITEVKEPARSGNNREFEIQICRHLDRLSRLRWFDLMTSMKDANIDFRMDNQREGDEAEGFLLDDRGEAQYGNREGEDGGNHRPTVVSSSFELMSLLNPVSKKLFGSFRPKRNLFLEADTLRGNPRAPLPHRTFTDETLCVGFHLVRDPDGKPPTTKVEDAAIGYAIPDLRSALRDYLDRVERGETIFTVGGRRSGNLESELPFERVKIWTKARIQAKTYYDLDLVTDTHTIYAQPPDETWKFGRQDCAIVNKPSPPISGTDKFLAYCERLDVINQPPPPPQYHHLPTYKAWPPYYPDYASGCYVLQRATRSDGTPLGDIIPVSQFRALANVSAHLVGPANRALTQYTSFYYGKQFLLNKDFNNETFFALDKGDPCLTS</sequence>
<evidence type="ECO:0000256" key="1">
    <source>
        <dbReference type="SAM" id="MobiDB-lite"/>
    </source>
</evidence>
<gene>
    <name evidence="3" type="ORF">BT96DRAFT_960210</name>
</gene>
<feature type="compositionally biased region" description="Basic and acidic residues" evidence="1">
    <location>
        <begin position="547"/>
        <end position="565"/>
    </location>
</feature>
<dbReference type="OrthoDB" id="3232986at2759"/>
<organism evidence="3 4">
    <name type="scientific">Gymnopus androsaceus JB14</name>
    <dbReference type="NCBI Taxonomy" id="1447944"/>
    <lineage>
        <taxon>Eukaryota</taxon>
        <taxon>Fungi</taxon>
        <taxon>Dikarya</taxon>
        <taxon>Basidiomycota</taxon>
        <taxon>Agaricomycotina</taxon>
        <taxon>Agaricomycetes</taxon>
        <taxon>Agaricomycetidae</taxon>
        <taxon>Agaricales</taxon>
        <taxon>Marasmiineae</taxon>
        <taxon>Omphalotaceae</taxon>
        <taxon>Gymnopus</taxon>
    </lineage>
</organism>
<dbReference type="EMBL" id="ML769743">
    <property type="protein sequence ID" value="KAE9388440.1"/>
    <property type="molecule type" value="Genomic_DNA"/>
</dbReference>
<name>A0A6A4GT12_9AGAR</name>
<reference evidence="3" key="1">
    <citation type="journal article" date="2019" name="Environ. Microbiol.">
        <title>Fungal ecological strategies reflected in gene transcription - a case study of two litter decomposers.</title>
        <authorList>
            <person name="Barbi F."/>
            <person name="Kohler A."/>
            <person name="Barry K."/>
            <person name="Baskaran P."/>
            <person name="Daum C."/>
            <person name="Fauchery L."/>
            <person name="Ihrmark K."/>
            <person name="Kuo A."/>
            <person name="LaButti K."/>
            <person name="Lipzen A."/>
            <person name="Morin E."/>
            <person name="Grigoriev I.V."/>
            <person name="Henrissat B."/>
            <person name="Lindahl B."/>
            <person name="Martin F."/>
        </authorList>
    </citation>
    <scope>NUCLEOTIDE SEQUENCE</scope>
    <source>
        <strain evidence="3">JB14</strain>
    </source>
</reference>
<dbReference type="InterPro" id="IPR049233">
    <property type="entry name" value="DUF6830"/>
</dbReference>
<dbReference type="Pfam" id="PF18759">
    <property type="entry name" value="Plavaka"/>
    <property type="match status" value="1"/>
</dbReference>
<dbReference type="Proteomes" id="UP000799118">
    <property type="component" value="Unassembled WGS sequence"/>
</dbReference>
<proteinExistence type="predicted"/>
<keyword evidence="4" id="KW-1185">Reference proteome</keyword>
<feature type="domain" description="DUF6830" evidence="2">
    <location>
        <begin position="599"/>
        <end position="737"/>
    </location>
</feature>
<evidence type="ECO:0000259" key="2">
    <source>
        <dbReference type="Pfam" id="PF20722"/>
    </source>
</evidence>
<evidence type="ECO:0000313" key="4">
    <source>
        <dbReference type="Proteomes" id="UP000799118"/>
    </source>
</evidence>